<evidence type="ECO:0008006" key="5">
    <source>
        <dbReference type="Google" id="ProtNLM"/>
    </source>
</evidence>
<dbReference type="GO" id="GO:0005802">
    <property type="term" value="C:trans-Golgi network"/>
    <property type="evidence" value="ECO:0007669"/>
    <property type="project" value="TreeGrafter"/>
</dbReference>
<dbReference type="Proteomes" id="UP001283361">
    <property type="component" value="Unassembled WGS sequence"/>
</dbReference>
<reference evidence="3" key="1">
    <citation type="journal article" date="2023" name="G3 (Bethesda)">
        <title>A reference genome for the long-term kleptoplast-retaining sea slug Elysia crispata morphotype clarki.</title>
        <authorList>
            <person name="Eastman K.E."/>
            <person name="Pendleton A.L."/>
            <person name="Shaikh M.A."/>
            <person name="Suttiyut T."/>
            <person name="Ogas R."/>
            <person name="Tomko P."/>
            <person name="Gavelis G."/>
            <person name="Widhalm J.R."/>
            <person name="Wisecaver J.H."/>
        </authorList>
    </citation>
    <scope>NUCLEOTIDE SEQUENCE</scope>
    <source>
        <strain evidence="3">ECLA1</strain>
    </source>
</reference>
<feature type="non-terminal residue" evidence="3">
    <location>
        <position position="117"/>
    </location>
</feature>
<sequence length="117" mass="12532">HAFILCECTAGNDVTVTNEDPENQYNFLAKSEYCCPAKDGREGSSAYSLSIGTFIVIGFVAVAAVYFVAGVGYQIGVRKAQGIQRVPNIDLWSAIPGLVKDGFIFTFTCGRPARGTV</sequence>
<keyword evidence="1" id="KW-0325">Glycoprotein</keyword>
<dbReference type="PANTHER" id="PTHR15071">
    <property type="entry name" value="MANNOSE-6-PHOSPHATE RECEPTOR FAMILY MEMBER"/>
    <property type="match status" value="1"/>
</dbReference>
<evidence type="ECO:0000256" key="2">
    <source>
        <dbReference type="SAM" id="Phobius"/>
    </source>
</evidence>
<keyword evidence="2" id="KW-0812">Transmembrane</keyword>
<evidence type="ECO:0000256" key="1">
    <source>
        <dbReference type="ARBA" id="ARBA00023180"/>
    </source>
</evidence>
<dbReference type="GO" id="GO:0000139">
    <property type="term" value="C:Golgi membrane"/>
    <property type="evidence" value="ECO:0007669"/>
    <property type="project" value="UniProtKB-SubCell"/>
</dbReference>
<gene>
    <name evidence="3" type="ORF">RRG08_032821</name>
</gene>
<protein>
    <recommendedName>
        <fullName evidence="5">Cation-dependent mannose-6-phosphate receptor</fullName>
    </recommendedName>
</protein>
<dbReference type="AlphaFoldDB" id="A0AAE1CPK0"/>
<organism evidence="3 4">
    <name type="scientific">Elysia crispata</name>
    <name type="common">lettuce slug</name>
    <dbReference type="NCBI Taxonomy" id="231223"/>
    <lineage>
        <taxon>Eukaryota</taxon>
        <taxon>Metazoa</taxon>
        <taxon>Spiralia</taxon>
        <taxon>Lophotrochozoa</taxon>
        <taxon>Mollusca</taxon>
        <taxon>Gastropoda</taxon>
        <taxon>Heterobranchia</taxon>
        <taxon>Euthyneura</taxon>
        <taxon>Panpulmonata</taxon>
        <taxon>Sacoglossa</taxon>
        <taxon>Placobranchoidea</taxon>
        <taxon>Plakobranchidae</taxon>
        <taxon>Elysia</taxon>
    </lineage>
</organism>
<dbReference type="EMBL" id="JAWDGP010007288">
    <property type="protein sequence ID" value="KAK3726746.1"/>
    <property type="molecule type" value="Genomic_DNA"/>
</dbReference>
<keyword evidence="4" id="KW-1185">Reference proteome</keyword>
<dbReference type="Pfam" id="PF02157">
    <property type="entry name" value="Man-6-P_recep"/>
    <property type="match status" value="1"/>
</dbReference>
<evidence type="ECO:0000313" key="4">
    <source>
        <dbReference type="Proteomes" id="UP001283361"/>
    </source>
</evidence>
<accession>A0AAE1CPK0</accession>
<proteinExistence type="predicted"/>
<feature type="transmembrane region" description="Helical" evidence="2">
    <location>
        <begin position="46"/>
        <end position="69"/>
    </location>
</feature>
<dbReference type="InterPro" id="IPR028927">
    <property type="entry name" value="Man-6-P_rcpt"/>
</dbReference>
<keyword evidence="2" id="KW-1133">Transmembrane helix</keyword>
<keyword evidence="2" id="KW-0472">Membrane</keyword>
<evidence type="ECO:0000313" key="3">
    <source>
        <dbReference type="EMBL" id="KAK3726746.1"/>
    </source>
</evidence>
<comment type="caution">
    <text evidence="3">The sequence shown here is derived from an EMBL/GenBank/DDBJ whole genome shotgun (WGS) entry which is preliminary data.</text>
</comment>
<name>A0AAE1CPK0_9GAST</name>
<dbReference type="PANTHER" id="PTHR15071:SF0">
    <property type="entry name" value="MANNOSE 6-PHOSPHATE RECEPTOR-LIKE PROTEIN 1"/>
    <property type="match status" value="1"/>
</dbReference>